<evidence type="ECO:0000313" key="4">
    <source>
        <dbReference type="EMBL" id="KAK3775767.1"/>
    </source>
</evidence>
<dbReference type="Pfam" id="PF02221">
    <property type="entry name" value="E1_DerP2_DerF2"/>
    <property type="match status" value="1"/>
</dbReference>
<name>A0AAE0ZW71_9GAST</name>
<organism evidence="4 5">
    <name type="scientific">Elysia crispata</name>
    <name type="common">lettuce slug</name>
    <dbReference type="NCBI Taxonomy" id="231223"/>
    <lineage>
        <taxon>Eukaryota</taxon>
        <taxon>Metazoa</taxon>
        <taxon>Spiralia</taxon>
        <taxon>Lophotrochozoa</taxon>
        <taxon>Mollusca</taxon>
        <taxon>Gastropoda</taxon>
        <taxon>Heterobranchia</taxon>
        <taxon>Euthyneura</taxon>
        <taxon>Panpulmonata</taxon>
        <taxon>Sacoglossa</taxon>
        <taxon>Placobranchoidea</taxon>
        <taxon>Plakobranchidae</taxon>
        <taxon>Elysia</taxon>
    </lineage>
</organism>
<reference evidence="4" key="1">
    <citation type="journal article" date="2023" name="G3 (Bethesda)">
        <title>A reference genome for the long-term kleptoplast-retaining sea slug Elysia crispata morphotype clarki.</title>
        <authorList>
            <person name="Eastman K.E."/>
            <person name="Pendleton A.L."/>
            <person name="Shaikh M.A."/>
            <person name="Suttiyut T."/>
            <person name="Ogas R."/>
            <person name="Tomko P."/>
            <person name="Gavelis G."/>
            <person name="Widhalm J.R."/>
            <person name="Wisecaver J.H."/>
        </authorList>
    </citation>
    <scope>NUCLEOTIDE SEQUENCE</scope>
    <source>
        <strain evidence="4">ECLA1</strain>
    </source>
</reference>
<dbReference type="AlphaFoldDB" id="A0AAE0ZW71"/>
<dbReference type="GO" id="GO:0006689">
    <property type="term" value="P:ganglioside catabolic process"/>
    <property type="evidence" value="ECO:0007669"/>
    <property type="project" value="InterPro"/>
</dbReference>
<sequence length="197" mass="21146">MSSASLLCFCVVLLASQTSGANLPSLLPALNGHINRMKIGGPVANVFKFKNCGGPKDMANFTSLSVSPDPITVPGKVKVSFEIDVMETVQGDLSLNVTLALRVGGSWHEVPCVLDVGSCYYPGVCDYLQPIEQCPQPFIQHNIPCRCPFRPGKYRLPGSTFDLDQGLPSADYFIKVVLKQSAGQVACAEAIFTFSEA</sequence>
<dbReference type="PANTHER" id="PTHR17357">
    <property type="entry name" value="GM2 GANGLIOSIDE ACTIVATOR PROTEIN"/>
    <property type="match status" value="1"/>
</dbReference>
<proteinExistence type="predicted"/>
<protein>
    <recommendedName>
        <fullName evidence="3">MD-2-related lipid-recognition domain-containing protein</fullName>
    </recommendedName>
</protein>
<evidence type="ECO:0000313" key="5">
    <source>
        <dbReference type="Proteomes" id="UP001283361"/>
    </source>
</evidence>
<dbReference type="GO" id="GO:0009898">
    <property type="term" value="C:cytoplasmic side of plasma membrane"/>
    <property type="evidence" value="ECO:0007669"/>
    <property type="project" value="TreeGrafter"/>
</dbReference>
<feature type="chain" id="PRO_5041918815" description="MD-2-related lipid-recognition domain-containing protein" evidence="2">
    <location>
        <begin position="21"/>
        <end position="197"/>
    </location>
</feature>
<dbReference type="InterPro" id="IPR028996">
    <property type="entry name" value="GM2-AP"/>
</dbReference>
<dbReference type="InterPro" id="IPR036846">
    <property type="entry name" value="GM2-AP_sf"/>
</dbReference>
<accession>A0AAE0ZW71</accession>
<dbReference type="Gene3D" id="2.70.220.10">
    <property type="entry name" value="Ganglioside GM2 activator"/>
    <property type="match status" value="1"/>
</dbReference>
<evidence type="ECO:0000256" key="2">
    <source>
        <dbReference type="SAM" id="SignalP"/>
    </source>
</evidence>
<feature type="signal peptide" evidence="2">
    <location>
        <begin position="1"/>
        <end position="20"/>
    </location>
</feature>
<evidence type="ECO:0000256" key="1">
    <source>
        <dbReference type="ARBA" id="ARBA00022729"/>
    </source>
</evidence>
<dbReference type="SMART" id="SM00737">
    <property type="entry name" value="ML"/>
    <property type="match status" value="1"/>
</dbReference>
<dbReference type="SUPFAM" id="SSF63707">
    <property type="entry name" value="Ganglioside M2 (gm2) activator"/>
    <property type="match status" value="1"/>
</dbReference>
<dbReference type="Proteomes" id="UP001283361">
    <property type="component" value="Unassembled WGS sequence"/>
</dbReference>
<keyword evidence="5" id="KW-1185">Reference proteome</keyword>
<keyword evidence="1 2" id="KW-0732">Signal</keyword>
<gene>
    <name evidence="4" type="ORF">RRG08_047958</name>
</gene>
<dbReference type="GO" id="GO:0005319">
    <property type="term" value="F:lipid transporter activity"/>
    <property type="evidence" value="ECO:0007669"/>
    <property type="project" value="TreeGrafter"/>
</dbReference>
<feature type="domain" description="MD-2-related lipid-recognition" evidence="3">
    <location>
        <begin position="49"/>
        <end position="192"/>
    </location>
</feature>
<dbReference type="EMBL" id="JAWDGP010003273">
    <property type="protein sequence ID" value="KAK3775767.1"/>
    <property type="molecule type" value="Genomic_DNA"/>
</dbReference>
<dbReference type="GO" id="GO:0008047">
    <property type="term" value="F:enzyme activator activity"/>
    <property type="evidence" value="ECO:0007669"/>
    <property type="project" value="InterPro"/>
</dbReference>
<comment type="caution">
    <text evidence="4">The sequence shown here is derived from an EMBL/GenBank/DDBJ whole genome shotgun (WGS) entry which is preliminary data.</text>
</comment>
<dbReference type="PANTHER" id="PTHR17357:SF0">
    <property type="entry name" value="GANGLIOSIDE GM2 ACTIVATOR"/>
    <property type="match status" value="1"/>
</dbReference>
<dbReference type="InterPro" id="IPR003172">
    <property type="entry name" value="ML_dom"/>
</dbReference>
<evidence type="ECO:0000259" key="3">
    <source>
        <dbReference type="SMART" id="SM00737"/>
    </source>
</evidence>